<dbReference type="Proteomes" id="UP000000263">
    <property type="component" value="Chromosome"/>
</dbReference>
<name>A7NL10_ROSCS</name>
<feature type="transmembrane region" description="Helical" evidence="2">
    <location>
        <begin position="6"/>
        <end position="26"/>
    </location>
</feature>
<reference evidence="4 5" key="1">
    <citation type="submission" date="2007-08" db="EMBL/GenBank/DDBJ databases">
        <title>Complete sequence of Roseiflexus castenholzii DSM 13941.</title>
        <authorList>
            <consortium name="US DOE Joint Genome Institute"/>
            <person name="Copeland A."/>
            <person name="Lucas S."/>
            <person name="Lapidus A."/>
            <person name="Barry K."/>
            <person name="Glavina del Rio T."/>
            <person name="Dalin E."/>
            <person name="Tice H."/>
            <person name="Pitluck S."/>
            <person name="Thompson L.S."/>
            <person name="Brettin T."/>
            <person name="Bruce D."/>
            <person name="Detter J.C."/>
            <person name="Han C."/>
            <person name="Tapia R."/>
            <person name="Schmutz J."/>
            <person name="Larimer F."/>
            <person name="Land M."/>
            <person name="Hauser L."/>
            <person name="Kyrpides N."/>
            <person name="Mikhailova N."/>
            <person name="Bryant D.A."/>
            <person name="Hanada S."/>
            <person name="Tsukatani Y."/>
            <person name="Richardson P."/>
        </authorList>
    </citation>
    <scope>NUCLEOTIDE SEQUENCE [LARGE SCALE GENOMIC DNA]</scope>
    <source>
        <strain evidence="5">DSM 13941 / HLO8</strain>
    </source>
</reference>
<evidence type="ECO:0000256" key="2">
    <source>
        <dbReference type="RuleBase" id="RU004429"/>
    </source>
</evidence>
<keyword evidence="2" id="KW-1133">Transmembrane helix</keyword>
<evidence type="ECO:0000256" key="1">
    <source>
        <dbReference type="ARBA" id="ARBA00005698"/>
    </source>
</evidence>
<evidence type="ECO:0000256" key="3">
    <source>
        <dbReference type="SAM" id="MobiDB-lite"/>
    </source>
</evidence>
<dbReference type="eggNOG" id="COG0839">
    <property type="taxonomic scope" value="Bacteria"/>
</dbReference>
<comment type="function">
    <text evidence="2">NDH-1 shuttles electrons from NADH, via FMN and iron-sulfur (Fe-S) centers, to quinones in the respiratory chain. Couples the redox reaction to proton translocation (for every two electrons transferred, four hydrogen ions are translocated across the cytoplasmic membrane), and thus conserves the redox energy in a proton gradient.</text>
</comment>
<protein>
    <recommendedName>
        <fullName evidence="2">NADH-quinone oxidoreductase subunit J</fullName>
        <ecNumber evidence="2">7.1.1.-</ecNumber>
    </recommendedName>
</protein>
<feature type="transmembrane region" description="Helical" evidence="2">
    <location>
        <begin position="56"/>
        <end position="77"/>
    </location>
</feature>
<dbReference type="PANTHER" id="PTHR33269">
    <property type="entry name" value="NADH-UBIQUINONE OXIDOREDUCTASE CHAIN 6"/>
    <property type="match status" value="1"/>
</dbReference>
<keyword evidence="5" id="KW-1185">Reference proteome</keyword>
<comment type="similarity">
    <text evidence="1 2">Belongs to the complex I subunit 6 family.</text>
</comment>
<dbReference type="GO" id="GO:0048038">
    <property type="term" value="F:quinone binding"/>
    <property type="evidence" value="ECO:0007669"/>
    <property type="project" value="UniProtKB-UniRule"/>
</dbReference>
<dbReference type="KEGG" id="rca:Rcas_2094"/>
<dbReference type="InterPro" id="IPR042106">
    <property type="entry name" value="Nuo/plastoQ_OxRdtase_6_NuoJ"/>
</dbReference>
<comment type="subcellular location">
    <subcellularLocation>
        <location evidence="2">Cell membrane</location>
        <topology evidence="2">Multi-pass membrane protein</topology>
    </subcellularLocation>
</comment>
<feature type="transmembrane region" description="Helical" evidence="2">
    <location>
        <begin position="33"/>
        <end position="50"/>
    </location>
</feature>
<keyword evidence="2" id="KW-0812">Transmembrane</keyword>
<dbReference type="EMBL" id="CP000804">
    <property type="protein sequence ID" value="ABU58180.1"/>
    <property type="molecule type" value="Genomic_DNA"/>
</dbReference>
<keyword evidence="2" id="KW-0874">Quinone</keyword>
<dbReference type="PANTHER" id="PTHR33269:SF17">
    <property type="entry name" value="NADH-UBIQUINONE OXIDOREDUCTASE CHAIN 6"/>
    <property type="match status" value="1"/>
</dbReference>
<dbReference type="RefSeq" id="WP_012120604.1">
    <property type="nucleotide sequence ID" value="NC_009767.1"/>
</dbReference>
<sequence length="217" mass="23717">MNTLITVLFLIFAALILASAILTVTVKNIVHAALWLISSFFGVGALYLLMEAEFLGVAQVLIYVGALSILILFAIMLTRDLEGSQNRQLTPRWWIALIVPAALFGLLIVPTVMTHAWQLPPPPPTGQPPAISGAQQIGTAFMREYLLSFEVAAILLTVAMIGAIVIAFEERERRRRVLTLAEQVRLRQQQRQQPQPAPRPEPAATAIQASEATGGET</sequence>
<feature type="region of interest" description="Disordered" evidence="3">
    <location>
        <begin position="186"/>
        <end position="217"/>
    </location>
</feature>
<dbReference type="HOGENOM" id="CLU_085957_2_2_0"/>
<gene>
    <name evidence="4" type="ordered locus">Rcas_2094</name>
</gene>
<dbReference type="STRING" id="383372.Rcas_2094"/>
<organism evidence="4 5">
    <name type="scientific">Roseiflexus castenholzii (strain DSM 13941 / HLO8)</name>
    <dbReference type="NCBI Taxonomy" id="383372"/>
    <lineage>
        <taxon>Bacteria</taxon>
        <taxon>Bacillati</taxon>
        <taxon>Chloroflexota</taxon>
        <taxon>Chloroflexia</taxon>
        <taxon>Chloroflexales</taxon>
        <taxon>Roseiflexineae</taxon>
        <taxon>Roseiflexaceae</taxon>
        <taxon>Roseiflexus</taxon>
    </lineage>
</organism>
<keyword evidence="2" id="KW-1003">Cell membrane</keyword>
<dbReference type="EC" id="7.1.1.-" evidence="2"/>
<dbReference type="Pfam" id="PF00499">
    <property type="entry name" value="Oxidored_q3"/>
    <property type="match status" value="1"/>
</dbReference>
<comment type="catalytic activity">
    <reaction evidence="2">
        <text>a quinone + NADH + 5 H(+)(in) = a quinol + NAD(+) + 4 H(+)(out)</text>
        <dbReference type="Rhea" id="RHEA:57888"/>
        <dbReference type="ChEBI" id="CHEBI:15378"/>
        <dbReference type="ChEBI" id="CHEBI:24646"/>
        <dbReference type="ChEBI" id="CHEBI:57540"/>
        <dbReference type="ChEBI" id="CHEBI:57945"/>
        <dbReference type="ChEBI" id="CHEBI:132124"/>
    </reaction>
</comment>
<keyword evidence="4" id="KW-0830">Ubiquinone</keyword>
<proteinExistence type="inferred from homology"/>
<dbReference type="GO" id="GO:0005886">
    <property type="term" value="C:plasma membrane"/>
    <property type="evidence" value="ECO:0007669"/>
    <property type="project" value="UniProtKB-SubCell"/>
</dbReference>
<accession>A7NL10</accession>
<dbReference type="AlphaFoldDB" id="A7NL10"/>
<dbReference type="OrthoDB" id="161876at2"/>
<feature type="transmembrane region" description="Helical" evidence="2">
    <location>
        <begin position="145"/>
        <end position="168"/>
    </location>
</feature>
<keyword evidence="2" id="KW-0472">Membrane</keyword>
<dbReference type="InterPro" id="IPR001457">
    <property type="entry name" value="NADH_UbQ/plastoQ_OxRdtase_su6"/>
</dbReference>
<feature type="transmembrane region" description="Helical" evidence="2">
    <location>
        <begin position="93"/>
        <end position="113"/>
    </location>
</feature>
<evidence type="ECO:0000313" key="4">
    <source>
        <dbReference type="EMBL" id="ABU58180.1"/>
    </source>
</evidence>
<dbReference type="Gene3D" id="1.20.120.1200">
    <property type="entry name" value="NADH-ubiquinone/plastoquinone oxidoreductase chain 6, subunit NuoJ"/>
    <property type="match status" value="1"/>
</dbReference>
<evidence type="ECO:0000313" key="5">
    <source>
        <dbReference type="Proteomes" id="UP000000263"/>
    </source>
</evidence>
<keyword evidence="2" id="KW-0520">NAD</keyword>
<dbReference type="GO" id="GO:0008137">
    <property type="term" value="F:NADH dehydrogenase (ubiquinone) activity"/>
    <property type="evidence" value="ECO:0007669"/>
    <property type="project" value="UniProtKB-UniRule"/>
</dbReference>